<accession>A0A7S1XDF3</accession>
<organism evidence="1">
    <name type="scientific">Compsopogon caeruleus</name>
    <dbReference type="NCBI Taxonomy" id="31354"/>
    <lineage>
        <taxon>Eukaryota</taxon>
        <taxon>Rhodophyta</taxon>
        <taxon>Compsopogonophyceae</taxon>
        <taxon>Compsopogonales</taxon>
        <taxon>Compsopogonaceae</taxon>
        <taxon>Compsopogon</taxon>
    </lineage>
</organism>
<evidence type="ECO:0000313" key="1">
    <source>
        <dbReference type="EMBL" id="CAD9231090.1"/>
    </source>
</evidence>
<name>A0A7S1XDF3_9RHOD</name>
<dbReference type="EMBL" id="HBGH01005845">
    <property type="protein sequence ID" value="CAD9231090.1"/>
    <property type="molecule type" value="Transcribed_RNA"/>
</dbReference>
<proteinExistence type="predicted"/>
<sequence>MTPFANSKVQGGFADYVLKGGNSLVHVETDTDGIHLTDDLITWDLQTCPISLSYLKSNGANVHPFAQWSDPTGSRDTFPLKPKGRIIRIRSLRSSLVVFSERSVPRDLLGQLIVVVILGYF</sequence>
<dbReference type="AlphaFoldDB" id="A0A7S1XDF3"/>
<protein>
    <submittedName>
        <fullName evidence="1">Uncharacterized protein</fullName>
    </submittedName>
</protein>
<gene>
    <name evidence="1" type="ORF">CCAE0312_LOCUS3145</name>
</gene>
<reference evidence="1" key="1">
    <citation type="submission" date="2021-01" db="EMBL/GenBank/DDBJ databases">
        <authorList>
            <person name="Corre E."/>
            <person name="Pelletier E."/>
            <person name="Niang G."/>
            <person name="Scheremetjew M."/>
            <person name="Finn R."/>
            <person name="Kale V."/>
            <person name="Holt S."/>
            <person name="Cochrane G."/>
            <person name="Meng A."/>
            <person name="Brown T."/>
            <person name="Cohen L."/>
        </authorList>
    </citation>
    <scope>NUCLEOTIDE SEQUENCE</scope>
    <source>
        <strain evidence="1">SAG 36.94</strain>
    </source>
</reference>